<keyword evidence="2" id="KW-0732">Signal</keyword>
<evidence type="ECO:0008006" key="5">
    <source>
        <dbReference type="Google" id="ProtNLM"/>
    </source>
</evidence>
<sequence length="104" mass="11232">MKKLTAAIAAMVLAASGAASADPPAMRGGTHAGAHANVHANPNAGAVLHSPVRNANGYSHVTTRVQPAKAHKGWSKGKHKGWTQRCGYRWKDGRRYHSCWRVRR</sequence>
<evidence type="ECO:0000313" key="4">
    <source>
        <dbReference type="Proteomes" id="UP001379235"/>
    </source>
</evidence>
<keyword evidence="4" id="KW-1185">Reference proteome</keyword>
<organism evidence="3 4">
    <name type="scientific">Novosphingobium aquae</name>
    <dbReference type="NCBI Taxonomy" id="3133435"/>
    <lineage>
        <taxon>Bacteria</taxon>
        <taxon>Pseudomonadati</taxon>
        <taxon>Pseudomonadota</taxon>
        <taxon>Alphaproteobacteria</taxon>
        <taxon>Sphingomonadales</taxon>
        <taxon>Sphingomonadaceae</taxon>
        <taxon>Novosphingobium</taxon>
    </lineage>
</organism>
<feature type="region of interest" description="Disordered" evidence="1">
    <location>
        <begin position="19"/>
        <end position="51"/>
    </location>
</feature>
<comment type="caution">
    <text evidence="3">The sequence shown here is derived from an EMBL/GenBank/DDBJ whole genome shotgun (WGS) entry which is preliminary data.</text>
</comment>
<feature type="chain" id="PRO_5045727209" description="Lectin-like protein BA14k" evidence="2">
    <location>
        <begin position="22"/>
        <end position="104"/>
    </location>
</feature>
<evidence type="ECO:0000313" key="3">
    <source>
        <dbReference type="EMBL" id="MEJ6012002.1"/>
    </source>
</evidence>
<evidence type="ECO:0000256" key="1">
    <source>
        <dbReference type="SAM" id="MobiDB-lite"/>
    </source>
</evidence>
<reference evidence="3 4" key="1">
    <citation type="submission" date="2024-03" db="EMBL/GenBank/DDBJ databases">
        <authorList>
            <person name="Jo J.-H."/>
        </authorList>
    </citation>
    <scope>NUCLEOTIDE SEQUENCE [LARGE SCALE GENOMIC DNA]</scope>
    <source>
        <strain evidence="3 4">AS3R-12</strain>
    </source>
</reference>
<accession>A0ABU8SDF8</accession>
<gene>
    <name evidence="3" type="ORF">WG900_19025</name>
</gene>
<feature type="signal peptide" evidence="2">
    <location>
        <begin position="1"/>
        <end position="21"/>
    </location>
</feature>
<proteinExistence type="predicted"/>
<evidence type="ECO:0000256" key="2">
    <source>
        <dbReference type="SAM" id="SignalP"/>
    </source>
</evidence>
<dbReference type="Proteomes" id="UP001379235">
    <property type="component" value="Unassembled WGS sequence"/>
</dbReference>
<dbReference type="RefSeq" id="WP_339969774.1">
    <property type="nucleotide sequence ID" value="NZ_JBBHJY010000012.1"/>
</dbReference>
<dbReference type="EMBL" id="JBBHJY010000012">
    <property type="protein sequence ID" value="MEJ6012002.1"/>
    <property type="molecule type" value="Genomic_DNA"/>
</dbReference>
<protein>
    <recommendedName>
        <fullName evidence="5">Lectin-like protein BA14k</fullName>
    </recommendedName>
</protein>
<name>A0ABU8SDF8_9SPHN</name>